<protein>
    <submittedName>
        <fullName evidence="3">DnaJ domain-containing protein</fullName>
    </submittedName>
</protein>
<evidence type="ECO:0000256" key="1">
    <source>
        <dbReference type="SAM" id="Phobius"/>
    </source>
</evidence>
<feature type="transmembrane region" description="Helical" evidence="1">
    <location>
        <begin position="229"/>
        <end position="248"/>
    </location>
</feature>
<organism evidence="3 4">
    <name type="scientific">Tepidiforma flava</name>
    <dbReference type="NCBI Taxonomy" id="3004094"/>
    <lineage>
        <taxon>Bacteria</taxon>
        <taxon>Bacillati</taxon>
        <taxon>Chloroflexota</taxon>
        <taxon>Tepidiformia</taxon>
        <taxon>Tepidiformales</taxon>
        <taxon>Tepidiformaceae</taxon>
        <taxon>Tepidiforma</taxon>
    </lineage>
</organism>
<dbReference type="PROSITE" id="PS50076">
    <property type="entry name" value="DNAJ_2"/>
    <property type="match status" value="1"/>
</dbReference>
<keyword evidence="1" id="KW-0812">Transmembrane</keyword>
<name>A0ABY7M662_9CHLR</name>
<keyword evidence="1" id="KW-1133">Transmembrane helix</keyword>
<feature type="transmembrane region" description="Helical" evidence="1">
    <location>
        <begin position="204"/>
        <end position="223"/>
    </location>
</feature>
<keyword evidence="1" id="KW-0472">Membrane</keyword>
<dbReference type="EMBL" id="CP115149">
    <property type="protein sequence ID" value="WBL35637.1"/>
    <property type="molecule type" value="Genomic_DNA"/>
</dbReference>
<dbReference type="RefSeq" id="WP_270056162.1">
    <property type="nucleotide sequence ID" value="NZ_CP115149.1"/>
</dbReference>
<accession>A0ABY7M662</accession>
<dbReference type="Pfam" id="PF00226">
    <property type="entry name" value="DnaJ"/>
    <property type="match status" value="1"/>
</dbReference>
<dbReference type="InterPro" id="IPR001623">
    <property type="entry name" value="DnaJ_domain"/>
</dbReference>
<evidence type="ECO:0000313" key="4">
    <source>
        <dbReference type="Proteomes" id="UP001212803"/>
    </source>
</evidence>
<feature type="domain" description="J" evidence="2">
    <location>
        <begin position="11"/>
        <end position="73"/>
    </location>
</feature>
<dbReference type="SMART" id="SM00271">
    <property type="entry name" value="DnaJ"/>
    <property type="match status" value="1"/>
</dbReference>
<feature type="transmembrane region" description="Helical" evidence="1">
    <location>
        <begin position="172"/>
        <end position="192"/>
    </location>
</feature>
<reference evidence="3 4" key="1">
    <citation type="journal article" date="2023" name="ISME J.">
        <title>Thermophilic Dehalococcoidia with unusual traits shed light on an unexpected past.</title>
        <authorList>
            <person name="Palmer M."/>
            <person name="Covington J.K."/>
            <person name="Zhou E.M."/>
            <person name="Thomas S.C."/>
            <person name="Habib N."/>
            <person name="Seymour C.O."/>
            <person name="Lai D."/>
            <person name="Johnston J."/>
            <person name="Hashimi A."/>
            <person name="Jiao J.Y."/>
            <person name="Muok A.R."/>
            <person name="Liu L."/>
            <person name="Xian W.D."/>
            <person name="Zhi X.Y."/>
            <person name="Li M.M."/>
            <person name="Silva L.P."/>
            <person name="Bowen B.P."/>
            <person name="Louie K."/>
            <person name="Briegel A."/>
            <person name="Pett-Ridge J."/>
            <person name="Weber P.K."/>
            <person name="Tocheva E.I."/>
            <person name="Woyke T."/>
            <person name="Northen T.R."/>
            <person name="Mayali X."/>
            <person name="Li W.J."/>
            <person name="Hedlund B.P."/>
        </authorList>
    </citation>
    <scope>NUCLEOTIDE SEQUENCE [LARGE SCALE GENOMIC DNA]</scope>
    <source>
        <strain evidence="3 4">YIM 72310</strain>
    </source>
</reference>
<dbReference type="InterPro" id="IPR036869">
    <property type="entry name" value="J_dom_sf"/>
</dbReference>
<evidence type="ECO:0000259" key="2">
    <source>
        <dbReference type="PROSITE" id="PS50076"/>
    </source>
</evidence>
<sequence>MPGENDGGQPDWYEVLEVSPNASREVIEAAYRSLSARYAADPDPAVRERRRLLEAAWDVLGDAKRRAEYDARRNGGPVLTAPAPAAGAPPPGTVVTCPRDPGVETALRCSRCGTPICPRCLVQTPVGARCRDCARIAKNPIYTLTAGGMARAAAASLIGGVVMGLIWGLVLLPFTFGFFAIFVGAGLGYAFTRMLEFATGRKRGPAVVSFAIAGILVAWGVMAVLVPQVWLYGALPAGIAAYLAYASLR</sequence>
<dbReference type="Proteomes" id="UP001212803">
    <property type="component" value="Chromosome"/>
</dbReference>
<dbReference type="Gene3D" id="1.10.287.110">
    <property type="entry name" value="DnaJ domain"/>
    <property type="match status" value="1"/>
</dbReference>
<gene>
    <name evidence="3" type="ORF">O0235_12765</name>
</gene>
<dbReference type="SUPFAM" id="SSF46565">
    <property type="entry name" value="Chaperone J-domain"/>
    <property type="match status" value="1"/>
</dbReference>
<keyword evidence="4" id="KW-1185">Reference proteome</keyword>
<dbReference type="CDD" id="cd06257">
    <property type="entry name" value="DnaJ"/>
    <property type="match status" value="1"/>
</dbReference>
<proteinExistence type="predicted"/>
<evidence type="ECO:0000313" key="3">
    <source>
        <dbReference type="EMBL" id="WBL35637.1"/>
    </source>
</evidence>